<evidence type="ECO:0000313" key="3">
    <source>
        <dbReference type="EMBL" id="TVY49799.1"/>
    </source>
</evidence>
<evidence type="ECO:0000259" key="2">
    <source>
        <dbReference type="Pfam" id="PF05529"/>
    </source>
</evidence>
<keyword evidence="4" id="KW-1185">Reference proteome</keyword>
<feature type="transmembrane region" description="Helical" evidence="1">
    <location>
        <begin position="6"/>
        <end position="28"/>
    </location>
</feature>
<dbReference type="Proteomes" id="UP000443090">
    <property type="component" value="Unassembled WGS sequence"/>
</dbReference>
<organism evidence="3 4">
    <name type="scientific">Lachnellula occidentalis</name>
    <dbReference type="NCBI Taxonomy" id="215460"/>
    <lineage>
        <taxon>Eukaryota</taxon>
        <taxon>Fungi</taxon>
        <taxon>Dikarya</taxon>
        <taxon>Ascomycota</taxon>
        <taxon>Pezizomycotina</taxon>
        <taxon>Leotiomycetes</taxon>
        <taxon>Helotiales</taxon>
        <taxon>Lachnaceae</taxon>
        <taxon>Lachnellula</taxon>
    </lineage>
</organism>
<gene>
    <name evidence="3" type="ORF">LOCC1_G000416</name>
</gene>
<proteinExistence type="predicted"/>
<comment type="caution">
    <text evidence="3">The sequence shown here is derived from an EMBL/GenBank/DDBJ whole genome shotgun (WGS) entry which is preliminary data.</text>
</comment>
<keyword evidence="1" id="KW-1133">Transmembrane helix</keyword>
<keyword evidence="1" id="KW-0812">Transmembrane</keyword>
<keyword evidence="1" id="KW-0472">Membrane</keyword>
<feature type="domain" description="BAP29/BAP31 transmembrane" evidence="2">
    <location>
        <begin position="1"/>
        <end position="42"/>
    </location>
</feature>
<name>A0A8H8S8Z3_9HELO</name>
<dbReference type="Pfam" id="PF05529">
    <property type="entry name" value="Bap31"/>
    <property type="match status" value="1"/>
</dbReference>
<sequence>MTLYYSLTFLLLVAEMALFMLLIVPLPFTIRRKMFTFMSAALFPSISTRSLFSTAPKVL</sequence>
<evidence type="ECO:0000256" key="1">
    <source>
        <dbReference type="SAM" id="Phobius"/>
    </source>
</evidence>
<protein>
    <recommendedName>
        <fullName evidence="2">BAP29/BAP31 transmembrane domain-containing protein</fullName>
    </recommendedName>
</protein>
<dbReference type="EMBL" id="QGMI01000005">
    <property type="protein sequence ID" value="TVY49799.1"/>
    <property type="molecule type" value="Genomic_DNA"/>
</dbReference>
<evidence type="ECO:0000313" key="4">
    <source>
        <dbReference type="Proteomes" id="UP000443090"/>
    </source>
</evidence>
<dbReference type="AlphaFoldDB" id="A0A8H8S8Z3"/>
<dbReference type="OrthoDB" id="435607at2759"/>
<accession>A0A8H8S8Z3</accession>
<reference evidence="3 4" key="1">
    <citation type="submission" date="2018-05" db="EMBL/GenBank/DDBJ databases">
        <title>Genome sequencing and assembly of the regulated plant pathogen Lachnellula willkommii and related sister species for the development of diagnostic species identification markers.</title>
        <authorList>
            <person name="Giroux E."/>
            <person name="Bilodeau G."/>
        </authorList>
    </citation>
    <scope>NUCLEOTIDE SEQUENCE [LARGE SCALE GENOMIC DNA]</scope>
    <source>
        <strain evidence="3 4">CBS 160.35</strain>
    </source>
</reference>
<dbReference type="InterPro" id="IPR040463">
    <property type="entry name" value="BAP29/BAP31_N"/>
</dbReference>